<dbReference type="PRINTS" id="PR00060">
    <property type="entry name" value="RIBOSOMALL16"/>
</dbReference>
<evidence type="ECO:0000256" key="5">
    <source>
        <dbReference type="ARBA" id="ARBA00035198"/>
    </source>
</evidence>
<dbReference type="InterPro" id="IPR000114">
    <property type="entry name" value="Ribosomal_uL16_bact-type"/>
</dbReference>
<keyword evidence="6 8" id="KW-0699">rRNA-binding</keyword>
<dbReference type="GO" id="GO:0019843">
    <property type="term" value="F:rRNA binding"/>
    <property type="evidence" value="ECO:0007669"/>
    <property type="project" value="UniProtKB-UniRule"/>
</dbReference>
<dbReference type="CDD" id="cd01433">
    <property type="entry name" value="Ribosomal_L16_L10e"/>
    <property type="match status" value="1"/>
</dbReference>
<name>A0A7X9E703_UNCKA</name>
<dbReference type="EMBL" id="JAAZNV010000006">
    <property type="protein sequence ID" value="NMB91436.1"/>
    <property type="molecule type" value="Genomic_DNA"/>
</dbReference>
<protein>
    <recommendedName>
        <fullName evidence="5 6">Large ribosomal subunit protein uL16</fullName>
    </recommendedName>
</protein>
<dbReference type="AlphaFoldDB" id="A0A7X9E703"/>
<dbReference type="Gene3D" id="3.90.1170.10">
    <property type="entry name" value="Ribosomal protein L10e/L16"/>
    <property type="match status" value="1"/>
</dbReference>
<keyword evidence="2 6" id="KW-0820">tRNA-binding</keyword>
<dbReference type="GO" id="GO:0005840">
    <property type="term" value="C:ribosome"/>
    <property type="evidence" value="ECO:0007669"/>
    <property type="project" value="UniProtKB-KW"/>
</dbReference>
<dbReference type="PANTHER" id="PTHR12220">
    <property type="entry name" value="50S/60S RIBOSOMAL PROTEIN L16"/>
    <property type="match status" value="1"/>
</dbReference>
<sequence length="135" mass="15096">MLMPRKVKFRRQQRGTNRGLAVRGSVIAYGDYALKVVDRGLLSSRQLEAARKSVMHETKRGGKLWIRVFPDKPIAKKANETRMGSGKSPTDHYAALVKPGKIVFEIAGVSEETAKKAFHKAAAKFPIRTKFISKE</sequence>
<dbReference type="InterPro" id="IPR016180">
    <property type="entry name" value="Ribosomal_uL16_dom"/>
</dbReference>
<comment type="subunit">
    <text evidence="6 8">Part of the 50S ribosomal subunit.</text>
</comment>
<comment type="caution">
    <text evidence="9">The sequence shown here is derived from an EMBL/GenBank/DDBJ whole genome shotgun (WGS) entry which is preliminary data.</text>
</comment>
<dbReference type="GO" id="GO:0000049">
    <property type="term" value="F:tRNA binding"/>
    <property type="evidence" value="ECO:0007669"/>
    <property type="project" value="UniProtKB-KW"/>
</dbReference>
<dbReference type="HAMAP" id="MF_01342">
    <property type="entry name" value="Ribosomal_uL16"/>
    <property type="match status" value="1"/>
</dbReference>
<dbReference type="GO" id="GO:0006412">
    <property type="term" value="P:translation"/>
    <property type="evidence" value="ECO:0007669"/>
    <property type="project" value="UniProtKB-UniRule"/>
</dbReference>
<evidence type="ECO:0000256" key="8">
    <source>
        <dbReference type="RuleBase" id="RU004414"/>
    </source>
</evidence>
<gene>
    <name evidence="6 9" type="primary">rplP</name>
    <name evidence="9" type="ORF">GYA37_01150</name>
</gene>
<dbReference type="Pfam" id="PF00252">
    <property type="entry name" value="Ribosomal_L16"/>
    <property type="match status" value="1"/>
</dbReference>
<dbReference type="GO" id="GO:1990904">
    <property type="term" value="C:ribonucleoprotein complex"/>
    <property type="evidence" value="ECO:0007669"/>
    <property type="project" value="UniProtKB-KW"/>
</dbReference>
<evidence type="ECO:0000256" key="1">
    <source>
        <dbReference type="ARBA" id="ARBA00008931"/>
    </source>
</evidence>
<keyword evidence="3 6" id="KW-0689">Ribosomal protein</keyword>
<keyword evidence="6 8" id="KW-0694">RNA-binding</keyword>
<dbReference type="InterPro" id="IPR036920">
    <property type="entry name" value="Ribosomal_uL16_sf"/>
</dbReference>
<evidence type="ECO:0000256" key="7">
    <source>
        <dbReference type="RuleBase" id="RU004413"/>
    </source>
</evidence>
<evidence type="ECO:0000256" key="6">
    <source>
        <dbReference type="HAMAP-Rule" id="MF_01342"/>
    </source>
</evidence>
<dbReference type="Proteomes" id="UP000590542">
    <property type="component" value="Unassembled WGS sequence"/>
</dbReference>
<evidence type="ECO:0000313" key="9">
    <source>
        <dbReference type="EMBL" id="NMB91436.1"/>
    </source>
</evidence>
<evidence type="ECO:0000256" key="4">
    <source>
        <dbReference type="ARBA" id="ARBA00023274"/>
    </source>
</evidence>
<comment type="function">
    <text evidence="6 8">Binds 23S rRNA and is also seen to make contacts with the A and possibly P site tRNAs.</text>
</comment>
<evidence type="ECO:0000256" key="2">
    <source>
        <dbReference type="ARBA" id="ARBA00022555"/>
    </source>
</evidence>
<comment type="similarity">
    <text evidence="1 6 7">Belongs to the universal ribosomal protein uL16 family.</text>
</comment>
<reference evidence="9 10" key="1">
    <citation type="journal article" date="2020" name="Biotechnol. Biofuels">
        <title>New insights from the biogas microbiome by comprehensive genome-resolved metagenomics of nearly 1600 species originating from multiple anaerobic digesters.</title>
        <authorList>
            <person name="Campanaro S."/>
            <person name="Treu L."/>
            <person name="Rodriguez-R L.M."/>
            <person name="Kovalovszki A."/>
            <person name="Ziels R.M."/>
            <person name="Maus I."/>
            <person name="Zhu X."/>
            <person name="Kougias P.G."/>
            <person name="Basile A."/>
            <person name="Luo G."/>
            <person name="Schluter A."/>
            <person name="Konstantinidis K.T."/>
            <person name="Angelidaki I."/>
        </authorList>
    </citation>
    <scope>NUCLEOTIDE SEQUENCE [LARGE SCALE GENOMIC DNA]</scope>
    <source>
        <strain evidence="9">AS27yjCOA_202</strain>
    </source>
</reference>
<keyword evidence="4 6" id="KW-0687">Ribonucleoprotein</keyword>
<evidence type="ECO:0000256" key="3">
    <source>
        <dbReference type="ARBA" id="ARBA00022980"/>
    </source>
</evidence>
<evidence type="ECO:0000313" key="10">
    <source>
        <dbReference type="Proteomes" id="UP000590542"/>
    </source>
</evidence>
<dbReference type="NCBIfam" id="TIGR01164">
    <property type="entry name" value="rplP_bact"/>
    <property type="match status" value="1"/>
</dbReference>
<dbReference type="SUPFAM" id="SSF54686">
    <property type="entry name" value="Ribosomal protein L16p/L10e"/>
    <property type="match status" value="1"/>
</dbReference>
<dbReference type="FunFam" id="3.90.1170.10:FF:000001">
    <property type="entry name" value="50S ribosomal protein L16"/>
    <property type="match status" value="1"/>
</dbReference>
<proteinExistence type="inferred from homology"/>
<dbReference type="InterPro" id="IPR047873">
    <property type="entry name" value="Ribosomal_uL16"/>
</dbReference>
<dbReference type="PROSITE" id="PS00586">
    <property type="entry name" value="RIBOSOMAL_L16_1"/>
    <property type="match status" value="1"/>
</dbReference>
<accession>A0A7X9E703</accession>
<dbReference type="InterPro" id="IPR020798">
    <property type="entry name" value="Ribosomal_uL16_CS"/>
</dbReference>
<dbReference type="PANTHER" id="PTHR12220:SF13">
    <property type="entry name" value="LARGE RIBOSOMAL SUBUNIT PROTEIN UL16M"/>
    <property type="match status" value="1"/>
</dbReference>
<organism evidence="9 10">
    <name type="scientific">candidate division WWE3 bacterium</name>
    <dbReference type="NCBI Taxonomy" id="2053526"/>
    <lineage>
        <taxon>Bacteria</taxon>
        <taxon>Katanobacteria</taxon>
    </lineage>
</organism>
<dbReference type="GO" id="GO:0003735">
    <property type="term" value="F:structural constituent of ribosome"/>
    <property type="evidence" value="ECO:0007669"/>
    <property type="project" value="InterPro"/>
</dbReference>